<proteinExistence type="predicted"/>
<feature type="region of interest" description="Disordered" evidence="1">
    <location>
        <begin position="1"/>
        <end position="37"/>
    </location>
</feature>
<sequence length="688" mass="76066">MSPIVPGSDMFVDKINPSSKAKKKTAVKVGRNSGKTKAARETNFNSIIQSLRSQNEQQQKLIENLTKPIEQLRKDLENSADMHMLAKQAKIKAQECTKAGEEGAAETFKALASMIQEQTAKAVPTIITIKETTPPPQTPPKTVISIPEKMEIEEEKQKGLKRKASSSPPPKASTSAAAPTPQKGNDEPTKKTAIPPIVLKTPGEWSTVKRKLESNGIKVPLVKLMRGGLRIQTNNANEYRTTTKILEQDKHEYHTYSLPEDKLLSVVMRGIDMSVEISEIEEDLKNKGLEIKTVHRMKSYRTKLDLPLVIIQVPKSETKIWEIKDCCSYIVRIEAQRQIKNQKGTADVCTDASSAEISIPQPIARNPAILMLKAAPIARVYRGNPANQRDPSAKNTWRSRPAPKPGGQNPKPSVPSALPPPTQLHNTAKVQMSSGSPSDGSVFATGITVRETVQRQTFSPSTPAAIDISRQTYAELITDDPQLSKMRIVHLKQRNSQALTIAEQDLLTLVQTTSFCVPEPLNLQVRQLENAFPAYPVNTGFCFEFLQAVSSALASTRTFKNTDIVFSTLAEAGAQSQTVISRPITQANHPNIRGEQRPTSLTQEQPAVYGSAIFFDSQLMKEPGPNKNHATWCCINFPPEQIPVAWNQNRNARRNLPIACMQQTFQVVSLNGLIHRMNVIKSLVLGKR</sequence>
<dbReference type="AlphaFoldDB" id="A0A9N9SD02"/>
<dbReference type="Proteomes" id="UP001153737">
    <property type="component" value="Chromosome 17"/>
</dbReference>
<dbReference type="Pfam" id="PF07530">
    <property type="entry name" value="PRE_C2HC"/>
    <property type="match status" value="1"/>
</dbReference>
<feature type="domain" description="Pre-C2HC" evidence="2">
    <location>
        <begin position="278"/>
        <end position="339"/>
    </location>
</feature>
<feature type="compositionally biased region" description="Polar residues" evidence="1">
    <location>
        <begin position="423"/>
        <end position="439"/>
    </location>
</feature>
<evidence type="ECO:0000259" key="2">
    <source>
        <dbReference type="Pfam" id="PF07530"/>
    </source>
</evidence>
<dbReference type="EMBL" id="OU896723">
    <property type="protein sequence ID" value="CAG9818155.1"/>
    <property type="molecule type" value="Genomic_DNA"/>
</dbReference>
<evidence type="ECO:0000256" key="1">
    <source>
        <dbReference type="SAM" id="MobiDB-lite"/>
    </source>
</evidence>
<feature type="region of interest" description="Disordered" evidence="1">
    <location>
        <begin position="382"/>
        <end position="443"/>
    </location>
</feature>
<reference evidence="3" key="2">
    <citation type="submission" date="2022-10" db="EMBL/GenBank/DDBJ databases">
        <authorList>
            <consortium name="ENA_rothamsted_submissions"/>
            <consortium name="culmorum"/>
            <person name="King R."/>
        </authorList>
    </citation>
    <scope>NUCLEOTIDE SEQUENCE</scope>
</reference>
<accession>A0A9N9SD02</accession>
<evidence type="ECO:0000313" key="4">
    <source>
        <dbReference type="Proteomes" id="UP001153737"/>
    </source>
</evidence>
<organism evidence="3 4">
    <name type="scientific">Phaedon cochleariae</name>
    <name type="common">Mustard beetle</name>
    <dbReference type="NCBI Taxonomy" id="80249"/>
    <lineage>
        <taxon>Eukaryota</taxon>
        <taxon>Metazoa</taxon>
        <taxon>Ecdysozoa</taxon>
        <taxon>Arthropoda</taxon>
        <taxon>Hexapoda</taxon>
        <taxon>Insecta</taxon>
        <taxon>Pterygota</taxon>
        <taxon>Neoptera</taxon>
        <taxon>Endopterygota</taxon>
        <taxon>Coleoptera</taxon>
        <taxon>Polyphaga</taxon>
        <taxon>Cucujiformia</taxon>
        <taxon>Chrysomeloidea</taxon>
        <taxon>Chrysomelidae</taxon>
        <taxon>Chrysomelinae</taxon>
        <taxon>Chrysomelini</taxon>
        <taxon>Phaedon</taxon>
    </lineage>
</organism>
<evidence type="ECO:0000313" key="3">
    <source>
        <dbReference type="EMBL" id="CAG9818155.1"/>
    </source>
</evidence>
<protein>
    <recommendedName>
        <fullName evidence="2">Pre-C2HC domain-containing protein</fullName>
    </recommendedName>
</protein>
<gene>
    <name evidence="3" type="ORF">PHAECO_LOCUS5734</name>
</gene>
<feature type="region of interest" description="Disordered" evidence="1">
    <location>
        <begin position="129"/>
        <end position="194"/>
    </location>
</feature>
<keyword evidence="4" id="KW-1185">Reference proteome</keyword>
<feature type="compositionally biased region" description="Low complexity" evidence="1">
    <location>
        <begin position="172"/>
        <end position="181"/>
    </location>
</feature>
<dbReference type="OrthoDB" id="6807923at2759"/>
<feature type="compositionally biased region" description="Polar residues" evidence="1">
    <location>
        <begin position="385"/>
        <end position="398"/>
    </location>
</feature>
<dbReference type="InterPro" id="IPR006579">
    <property type="entry name" value="Pre_C2HC_dom"/>
</dbReference>
<name>A0A9N9SD02_PHACE</name>
<reference evidence="3" key="1">
    <citation type="submission" date="2022-01" db="EMBL/GenBank/DDBJ databases">
        <authorList>
            <person name="King R."/>
        </authorList>
    </citation>
    <scope>NUCLEOTIDE SEQUENCE</scope>
</reference>